<reference evidence="1 2" key="1">
    <citation type="submission" date="2021-01" db="EMBL/GenBank/DDBJ databases">
        <title>Genomic Encyclopedia of Type Strains, Phase IV (KMG-IV): sequencing the most valuable type-strain genomes for metagenomic binning, comparative biology and taxonomic classification.</title>
        <authorList>
            <person name="Goeker M."/>
        </authorList>
    </citation>
    <scope>NUCLEOTIDE SEQUENCE [LARGE SCALE GENOMIC DNA]</scope>
    <source>
        <strain evidence="1 2">DSM 104297</strain>
    </source>
</reference>
<dbReference type="EMBL" id="JAFBFC010000002">
    <property type="protein sequence ID" value="MBM7702293.1"/>
    <property type="molecule type" value="Genomic_DNA"/>
</dbReference>
<name>A0ABS2QSL9_9BACI</name>
<evidence type="ECO:0000313" key="2">
    <source>
        <dbReference type="Proteomes" id="UP000809829"/>
    </source>
</evidence>
<comment type="caution">
    <text evidence="1">The sequence shown here is derived from an EMBL/GenBank/DDBJ whole genome shotgun (WGS) entry which is preliminary data.</text>
</comment>
<dbReference type="Proteomes" id="UP000809829">
    <property type="component" value="Unassembled WGS sequence"/>
</dbReference>
<accession>A0ABS2QSL9</accession>
<keyword evidence="2" id="KW-1185">Reference proteome</keyword>
<sequence>MNYSYEFKEDPFGDLRIVLPEEISLFSDFIEDISTEEEVDEYIEYMKHVLEGKYEDFEIQLNAASVLIKKDVTTVENMFRVEEPYENTMETQRFLELLFTWKDKIREIFKV</sequence>
<protein>
    <recommendedName>
        <fullName evidence="3">tRNA-Val4</fullName>
    </recommendedName>
</protein>
<evidence type="ECO:0000313" key="1">
    <source>
        <dbReference type="EMBL" id="MBM7702293.1"/>
    </source>
</evidence>
<organism evidence="1 2">
    <name type="scientific">Priestia iocasae</name>
    <dbReference type="NCBI Taxonomy" id="2291674"/>
    <lineage>
        <taxon>Bacteria</taxon>
        <taxon>Bacillati</taxon>
        <taxon>Bacillota</taxon>
        <taxon>Bacilli</taxon>
        <taxon>Bacillales</taxon>
        <taxon>Bacillaceae</taxon>
        <taxon>Priestia</taxon>
    </lineage>
</organism>
<evidence type="ECO:0008006" key="3">
    <source>
        <dbReference type="Google" id="ProtNLM"/>
    </source>
</evidence>
<gene>
    <name evidence="1" type="ORF">JOC83_001127</name>
</gene>
<dbReference type="RefSeq" id="WP_205185059.1">
    <property type="nucleotide sequence ID" value="NZ_JAFBFC010000002.1"/>
</dbReference>
<proteinExistence type="predicted"/>